<dbReference type="EMBL" id="QNUX01000007">
    <property type="protein sequence ID" value="RBN50253.1"/>
    <property type="molecule type" value="Genomic_DNA"/>
</dbReference>
<dbReference type="Gene3D" id="3.40.718.10">
    <property type="entry name" value="Isopropylmalate Dehydrogenase"/>
    <property type="match status" value="1"/>
</dbReference>
<evidence type="ECO:0000313" key="2">
    <source>
        <dbReference type="EMBL" id="RBN50253.1"/>
    </source>
</evidence>
<keyword evidence="1" id="KW-0812">Transmembrane</keyword>
<evidence type="ECO:0000313" key="3">
    <source>
        <dbReference type="Proteomes" id="UP000253676"/>
    </source>
</evidence>
<protein>
    <recommendedName>
        <fullName evidence="4">Isopropylmalate dehydrogenase-like domain-containing protein</fullName>
    </recommendedName>
</protein>
<accession>A0A366B0S0</accession>
<organism evidence="2 3">
    <name type="scientific">Flavobacterium psychrolimnae</name>
    <dbReference type="NCBI Taxonomy" id="249351"/>
    <lineage>
        <taxon>Bacteria</taxon>
        <taxon>Pseudomonadati</taxon>
        <taxon>Bacteroidota</taxon>
        <taxon>Flavobacteriia</taxon>
        <taxon>Flavobacteriales</taxon>
        <taxon>Flavobacteriaceae</taxon>
        <taxon>Flavobacterium</taxon>
    </lineage>
</organism>
<dbReference type="Proteomes" id="UP000253676">
    <property type="component" value="Unassembled WGS sequence"/>
</dbReference>
<reference evidence="2 3" key="1">
    <citation type="submission" date="2018-07" db="EMBL/GenBank/DDBJ databases">
        <title>Complete genome sequence of Flavobacterium psychrolimnae LMG 22018.</title>
        <authorList>
            <person name="Kim D.-U."/>
        </authorList>
    </citation>
    <scope>NUCLEOTIDE SEQUENCE [LARGE SCALE GENOMIC DNA]</scope>
    <source>
        <strain evidence="2 3">LMG 22018</strain>
    </source>
</reference>
<name>A0A366B0S0_9FLAO</name>
<dbReference type="AlphaFoldDB" id="A0A366B0S0"/>
<sequence>MDCPFYLCQKINHKQMQRITIAKGDGIGPEIMDATLKNSKVVCTPTNLNEVDAYKKNSLLISVIWLIVAILLTFLEPNNLFFTLFLGLGIFFTTYTLQKNKILI</sequence>
<evidence type="ECO:0008006" key="4">
    <source>
        <dbReference type="Google" id="ProtNLM"/>
    </source>
</evidence>
<proteinExistence type="predicted"/>
<feature type="transmembrane region" description="Helical" evidence="1">
    <location>
        <begin position="57"/>
        <end position="74"/>
    </location>
</feature>
<comment type="caution">
    <text evidence="2">The sequence shown here is derived from an EMBL/GenBank/DDBJ whole genome shotgun (WGS) entry which is preliminary data.</text>
</comment>
<keyword evidence="1" id="KW-0472">Membrane</keyword>
<keyword evidence="3" id="KW-1185">Reference proteome</keyword>
<keyword evidence="1" id="KW-1133">Transmembrane helix</keyword>
<dbReference type="SUPFAM" id="SSF53659">
    <property type="entry name" value="Isocitrate/Isopropylmalate dehydrogenase-like"/>
    <property type="match status" value="1"/>
</dbReference>
<evidence type="ECO:0000256" key="1">
    <source>
        <dbReference type="SAM" id="Phobius"/>
    </source>
</evidence>
<feature type="transmembrane region" description="Helical" evidence="1">
    <location>
        <begin position="80"/>
        <end position="97"/>
    </location>
</feature>
<gene>
    <name evidence="2" type="ORF">DR980_09025</name>
</gene>